<dbReference type="GO" id="GO:0003700">
    <property type="term" value="F:DNA-binding transcription factor activity"/>
    <property type="evidence" value="ECO:0007669"/>
    <property type="project" value="TreeGrafter"/>
</dbReference>
<feature type="compositionally biased region" description="Polar residues" evidence="3">
    <location>
        <begin position="9"/>
        <end position="21"/>
    </location>
</feature>
<dbReference type="PROSITE" id="PS50888">
    <property type="entry name" value="BHLH"/>
    <property type="match status" value="1"/>
</dbReference>
<accession>A0A1X2GAP3</accession>
<keyword evidence="1" id="KW-0238">DNA-binding</keyword>
<dbReference type="PANTHER" id="PTHR10328">
    <property type="entry name" value="PROTEIN MAX MYC-ASSOCIATED FACTOR X"/>
    <property type="match status" value="1"/>
</dbReference>
<dbReference type="STRING" id="101127.A0A1X2GAP3"/>
<dbReference type="Gene3D" id="4.10.280.10">
    <property type="entry name" value="Helix-loop-helix DNA-binding domain"/>
    <property type="match status" value="1"/>
</dbReference>
<dbReference type="OrthoDB" id="8964853at2759"/>
<dbReference type="SUPFAM" id="SSF47459">
    <property type="entry name" value="HLH, helix-loop-helix DNA-binding domain"/>
    <property type="match status" value="1"/>
</dbReference>
<evidence type="ECO:0000313" key="6">
    <source>
        <dbReference type="Proteomes" id="UP000242146"/>
    </source>
</evidence>
<dbReference type="GO" id="GO:0045944">
    <property type="term" value="P:positive regulation of transcription by RNA polymerase II"/>
    <property type="evidence" value="ECO:0007669"/>
    <property type="project" value="TreeGrafter"/>
</dbReference>
<reference evidence="5 6" key="1">
    <citation type="submission" date="2016-07" db="EMBL/GenBank/DDBJ databases">
        <title>Pervasive Adenine N6-methylation of Active Genes in Fungi.</title>
        <authorList>
            <consortium name="DOE Joint Genome Institute"/>
            <person name="Mondo S.J."/>
            <person name="Dannebaum R.O."/>
            <person name="Kuo R.C."/>
            <person name="Labutti K."/>
            <person name="Haridas S."/>
            <person name="Kuo A."/>
            <person name="Salamov A."/>
            <person name="Ahrendt S.R."/>
            <person name="Lipzen A."/>
            <person name="Sullivan W."/>
            <person name="Andreopoulos W.B."/>
            <person name="Clum A."/>
            <person name="Lindquist E."/>
            <person name="Daum C."/>
            <person name="Ramamoorthy G.K."/>
            <person name="Gryganskyi A."/>
            <person name="Culley D."/>
            <person name="Magnuson J.K."/>
            <person name="James T.Y."/>
            <person name="O'Malley M.A."/>
            <person name="Stajich J.E."/>
            <person name="Spatafora J.W."/>
            <person name="Visel A."/>
            <person name="Grigoriev I.V."/>
        </authorList>
    </citation>
    <scope>NUCLEOTIDE SEQUENCE [LARGE SCALE GENOMIC DNA]</scope>
    <source>
        <strain evidence="5 6">NRRL 3301</strain>
    </source>
</reference>
<feature type="region of interest" description="Disordered" evidence="3">
    <location>
        <begin position="1"/>
        <end position="21"/>
    </location>
</feature>
<feature type="compositionally biased region" description="Pro residues" evidence="3">
    <location>
        <begin position="195"/>
        <end position="205"/>
    </location>
</feature>
<dbReference type="GO" id="GO:0003677">
    <property type="term" value="F:DNA binding"/>
    <property type="evidence" value="ECO:0007669"/>
    <property type="project" value="UniProtKB-KW"/>
</dbReference>
<sequence>MTMDGPLETLSSPNDLITSSQDANDKMILDDLAEEKPTFATIDKPQLPSINNISPYSPIPHTLHGTNTSDEYLRHRMSDMSMTSAGRSLSHRGFSAGGGSKANSPPPMASLSSSSSSYDPVKSNIISPLEPMHYHDVSPTYSRRGSLNTHEYRRPSITEMTSLPFPSATTSRRESVATVVSDYDYQSSRSSSPSPYHPPYPPSHHPPSSFHDAYQRRHSIATVEPSSRMPKQQQRSFRFPATIEESPHGVYSAPSSPPEIMPSANEEQGPASFQRTSRTHSHQGSYTPTSSHRYMTSPSSRQHHPYATLSRRRSILNEDDTTPSLARRASMPVVTTRGHLPTSSRSSRPSDYLHPHGNPMEIDDPATPSPLALPTSTSATMIDPHTGLPHSSMASPPSLKRKPETPYSRSPELRISHKLAERKRRKEMKELFDELRDALPVEKNLKTSKWEILSKAVEFITVLKRRDYEKENEVNTLRHQLDMLKRERGMANGSLHC</sequence>
<protein>
    <recommendedName>
        <fullName evidence="4">BHLH domain-containing protein</fullName>
    </recommendedName>
</protein>
<feature type="region of interest" description="Disordered" evidence="3">
    <location>
        <begin position="81"/>
        <end position="214"/>
    </location>
</feature>
<evidence type="ECO:0000256" key="2">
    <source>
        <dbReference type="ARBA" id="ARBA00023242"/>
    </source>
</evidence>
<dbReference type="SMART" id="SM00353">
    <property type="entry name" value="HLH"/>
    <property type="match status" value="1"/>
</dbReference>
<evidence type="ECO:0000259" key="4">
    <source>
        <dbReference type="PROSITE" id="PS50888"/>
    </source>
</evidence>
<evidence type="ECO:0000256" key="1">
    <source>
        <dbReference type="ARBA" id="ARBA00023125"/>
    </source>
</evidence>
<dbReference type="GO" id="GO:0090575">
    <property type="term" value="C:RNA polymerase II transcription regulator complex"/>
    <property type="evidence" value="ECO:0007669"/>
    <property type="project" value="TreeGrafter"/>
</dbReference>
<dbReference type="AlphaFoldDB" id="A0A1X2GAP3"/>
<organism evidence="5 6">
    <name type="scientific">Hesseltinella vesiculosa</name>
    <dbReference type="NCBI Taxonomy" id="101127"/>
    <lineage>
        <taxon>Eukaryota</taxon>
        <taxon>Fungi</taxon>
        <taxon>Fungi incertae sedis</taxon>
        <taxon>Mucoromycota</taxon>
        <taxon>Mucoromycotina</taxon>
        <taxon>Mucoromycetes</taxon>
        <taxon>Mucorales</taxon>
        <taxon>Cunninghamellaceae</taxon>
        <taxon>Hesseltinella</taxon>
    </lineage>
</organism>
<dbReference type="InterPro" id="IPR036638">
    <property type="entry name" value="HLH_DNA-bd_sf"/>
</dbReference>
<feature type="compositionally biased region" description="Polar residues" evidence="3">
    <location>
        <begin position="139"/>
        <end position="149"/>
    </location>
</feature>
<dbReference type="Pfam" id="PF00010">
    <property type="entry name" value="HLH"/>
    <property type="match status" value="1"/>
</dbReference>
<dbReference type="InterPro" id="IPR011598">
    <property type="entry name" value="bHLH_dom"/>
</dbReference>
<dbReference type="EMBL" id="MCGT01000026">
    <property type="protein sequence ID" value="ORX49390.1"/>
    <property type="molecule type" value="Genomic_DNA"/>
</dbReference>
<keyword evidence="6" id="KW-1185">Reference proteome</keyword>
<evidence type="ECO:0000256" key="3">
    <source>
        <dbReference type="SAM" id="MobiDB-lite"/>
    </source>
</evidence>
<feature type="compositionally biased region" description="Polar residues" evidence="3">
    <location>
        <begin position="271"/>
        <end position="300"/>
    </location>
</feature>
<name>A0A1X2GAP3_9FUNG</name>
<dbReference type="PANTHER" id="PTHR10328:SF15">
    <property type="entry name" value="BHLH TRANSCRIPTION FACTOR"/>
    <property type="match status" value="1"/>
</dbReference>
<gene>
    <name evidence="5" type="ORF">DM01DRAFT_1325537</name>
</gene>
<comment type="caution">
    <text evidence="5">The sequence shown here is derived from an EMBL/GenBank/DDBJ whole genome shotgun (WGS) entry which is preliminary data.</text>
</comment>
<feature type="domain" description="BHLH" evidence="4">
    <location>
        <begin position="412"/>
        <end position="463"/>
    </location>
</feature>
<feature type="compositionally biased region" description="Low complexity" evidence="3">
    <location>
        <begin position="109"/>
        <end position="123"/>
    </location>
</feature>
<feature type="region of interest" description="Disordered" evidence="3">
    <location>
        <begin position="243"/>
        <end position="411"/>
    </location>
</feature>
<keyword evidence="2" id="KW-0539">Nucleus</keyword>
<evidence type="ECO:0000313" key="5">
    <source>
        <dbReference type="EMBL" id="ORX49390.1"/>
    </source>
</evidence>
<proteinExistence type="predicted"/>
<dbReference type="GO" id="GO:0046983">
    <property type="term" value="F:protein dimerization activity"/>
    <property type="evidence" value="ECO:0007669"/>
    <property type="project" value="InterPro"/>
</dbReference>
<dbReference type="Proteomes" id="UP000242146">
    <property type="component" value="Unassembled WGS sequence"/>
</dbReference>